<protein>
    <submittedName>
        <fullName evidence="3">Secreted protein</fullName>
    </submittedName>
</protein>
<accession>A0A183TDX9</accession>
<dbReference type="WBParaSite" id="SSLN_0001523201-mRNA-1">
    <property type="protein sequence ID" value="SSLN_0001523201-mRNA-1"/>
    <property type="gene ID" value="SSLN_0001523201"/>
</dbReference>
<organism evidence="3">
    <name type="scientific">Schistocephalus solidus</name>
    <name type="common">Tapeworm</name>
    <dbReference type="NCBI Taxonomy" id="70667"/>
    <lineage>
        <taxon>Eukaryota</taxon>
        <taxon>Metazoa</taxon>
        <taxon>Spiralia</taxon>
        <taxon>Lophotrochozoa</taxon>
        <taxon>Platyhelminthes</taxon>
        <taxon>Cestoda</taxon>
        <taxon>Eucestoda</taxon>
        <taxon>Diphyllobothriidea</taxon>
        <taxon>Diphyllobothriidae</taxon>
        <taxon>Schistocephalus</taxon>
    </lineage>
</organism>
<reference evidence="1 2" key="2">
    <citation type="submission" date="2018-11" db="EMBL/GenBank/DDBJ databases">
        <authorList>
            <consortium name="Pathogen Informatics"/>
        </authorList>
    </citation>
    <scope>NUCLEOTIDE SEQUENCE [LARGE SCALE GENOMIC DNA]</scope>
    <source>
        <strain evidence="1 2">NST_G2</strain>
    </source>
</reference>
<evidence type="ECO:0000313" key="2">
    <source>
        <dbReference type="Proteomes" id="UP000275846"/>
    </source>
</evidence>
<reference evidence="3" key="1">
    <citation type="submission" date="2016-06" db="UniProtKB">
        <authorList>
            <consortium name="WormBaseParasite"/>
        </authorList>
    </citation>
    <scope>IDENTIFICATION</scope>
</reference>
<proteinExistence type="predicted"/>
<evidence type="ECO:0000313" key="1">
    <source>
        <dbReference type="EMBL" id="VDM01063.1"/>
    </source>
</evidence>
<dbReference type="EMBL" id="UYSU01039200">
    <property type="protein sequence ID" value="VDM01063.1"/>
    <property type="molecule type" value="Genomic_DNA"/>
</dbReference>
<dbReference type="Proteomes" id="UP000275846">
    <property type="component" value="Unassembled WGS sequence"/>
</dbReference>
<gene>
    <name evidence="1" type="ORF">SSLN_LOCUS14677</name>
</gene>
<keyword evidence="2" id="KW-1185">Reference proteome</keyword>
<name>A0A183TDX9_SCHSO</name>
<dbReference type="AlphaFoldDB" id="A0A183TDX9"/>
<sequence>MPPPAKPCVFEPGKVCVTFLVDSLLSPPTSSICPPGRFAAGAARVLTLKNSLPTKLRRFIDWLQVCRVSGVVCVFTP</sequence>
<evidence type="ECO:0000313" key="3">
    <source>
        <dbReference type="WBParaSite" id="SSLN_0001523201-mRNA-1"/>
    </source>
</evidence>